<evidence type="ECO:0000256" key="1">
    <source>
        <dbReference type="SAM" id="Phobius"/>
    </source>
</evidence>
<keyword evidence="1" id="KW-0812">Transmembrane</keyword>
<organism evidence="2 3">
    <name type="scientific">Streptomyces ovatisporus</name>
    <dbReference type="NCBI Taxonomy" id="1128682"/>
    <lineage>
        <taxon>Bacteria</taxon>
        <taxon>Bacillati</taxon>
        <taxon>Actinomycetota</taxon>
        <taxon>Actinomycetes</taxon>
        <taxon>Kitasatosporales</taxon>
        <taxon>Streptomycetaceae</taxon>
        <taxon>Streptomyces</taxon>
    </lineage>
</organism>
<accession>A0ABV9A8G9</accession>
<name>A0ABV9A8G9_9ACTN</name>
<evidence type="ECO:0000313" key="2">
    <source>
        <dbReference type="EMBL" id="MFC4495181.1"/>
    </source>
</evidence>
<dbReference type="EMBL" id="JBHSFH010000006">
    <property type="protein sequence ID" value="MFC4495181.1"/>
    <property type="molecule type" value="Genomic_DNA"/>
</dbReference>
<reference evidence="3" key="1">
    <citation type="journal article" date="2019" name="Int. J. Syst. Evol. Microbiol.">
        <title>The Global Catalogue of Microorganisms (GCM) 10K type strain sequencing project: providing services to taxonomists for standard genome sequencing and annotation.</title>
        <authorList>
            <consortium name="The Broad Institute Genomics Platform"/>
            <consortium name="The Broad Institute Genome Sequencing Center for Infectious Disease"/>
            <person name="Wu L."/>
            <person name="Ma J."/>
        </authorList>
    </citation>
    <scope>NUCLEOTIDE SEQUENCE [LARGE SCALE GENOMIC DNA]</scope>
    <source>
        <strain evidence="3">CGMCC 4.7357</strain>
    </source>
</reference>
<protein>
    <recommendedName>
        <fullName evidence="4">Integral membrane protein</fullName>
    </recommendedName>
</protein>
<evidence type="ECO:0000313" key="3">
    <source>
        <dbReference type="Proteomes" id="UP001595997"/>
    </source>
</evidence>
<feature type="transmembrane region" description="Helical" evidence="1">
    <location>
        <begin position="161"/>
        <end position="184"/>
    </location>
</feature>
<dbReference type="Proteomes" id="UP001595997">
    <property type="component" value="Unassembled WGS sequence"/>
</dbReference>
<feature type="transmembrane region" description="Helical" evidence="1">
    <location>
        <begin position="21"/>
        <end position="45"/>
    </location>
</feature>
<gene>
    <name evidence="2" type="ORF">ACFPA8_13675</name>
</gene>
<keyword evidence="1" id="KW-1133">Transmembrane helix</keyword>
<comment type="caution">
    <text evidence="2">The sequence shown here is derived from an EMBL/GenBank/DDBJ whole genome shotgun (WGS) entry which is preliminary data.</text>
</comment>
<keyword evidence="3" id="KW-1185">Reference proteome</keyword>
<evidence type="ECO:0008006" key="4">
    <source>
        <dbReference type="Google" id="ProtNLM"/>
    </source>
</evidence>
<proteinExistence type="predicted"/>
<dbReference type="RefSeq" id="WP_386447519.1">
    <property type="nucleotide sequence ID" value="NZ_JBHSFH010000006.1"/>
</dbReference>
<feature type="transmembrane region" description="Helical" evidence="1">
    <location>
        <begin position="137"/>
        <end position="155"/>
    </location>
</feature>
<keyword evidence="1" id="KW-0472">Membrane</keyword>
<sequence length="231" mass="23977">MPRTRRATPEPQAIDLPGGAPLVAARAGLFALTSLALGVGAHHLLSGQAVPWLRVGAAAGLLFAAGLLGARRRRSLATIAAACLAAQAGLHEALGGLHVTHSAVGMPGHARGAPPVAVDEGLLGAHDAWHVRLQHSATMTVAHVLVALAIAVVMHRADARYWSMATSGASPLTLVVAGIGRMFSAWRWSSARCRPEPDRRPSIGLERSPPKLSVLADVVVRRGPPHGFETA</sequence>
<feature type="transmembrane region" description="Helical" evidence="1">
    <location>
        <begin position="51"/>
        <end position="70"/>
    </location>
</feature>